<reference evidence="1 2" key="1">
    <citation type="submission" date="2019-03" db="EMBL/GenBank/DDBJ databases">
        <title>First draft genome of Liparis tanakae, snailfish: a comprehensive survey of snailfish specific genes.</title>
        <authorList>
            <person name="Kim W."/>
            <person name="Song I."/>
            <person name="Jeong J.-H."/>
            <person name="Kim D."/>
            <person name="Kim S."/>
            <person name="Ryu S."/>
            <person name="Song J.Y."/>
            <person name="Lee S.K."/>
        </authorList>
    </citation>
    <scope>NUCLEOTIDE SEQUENCE [LARGE SCALE GENOMIC DNA]</scope>
    <source>
        <tissue evidence="1">Muscle</tissue>
    </source>
</reference>
<name>A0A4Z2HVF0_9TELE</name>
<comment type="caution">
    <text evidence="1">The sequence shown here is derived from an EMBL/GenBank/DDBJ whole genome shotgun (WGS) entry which is preliminary data.</text>
</comment>
<protein>
    <submittedName>
        <fullName evidence="1">Uncharacterized protein</fullName>
    </submittedName>
</protein>
<accession>A0A4Z2HVF0</accession>
<evidence type="ECO:0000313" key="1">
    <source>
        <dbReference type="EMBL" id="TNN69819.1"/>
    </source>
</evidence>
<sequence length="65" mass="6748">MTAAGKDTRPAAVLMTPTVFWWESRDVTAAGLLPVGTSAHGIASRVTVRPELLLGAGITSQGRTV</sequence>
<dbReference type="Proteomes" id="UP000314294">
    <property type="component" value="Unassembled WGS sequence"/>
</dbReference>
<gene>
    <name evidence="1" type="ORF">EYF80_019887</name>
</gene>
<organism evidence="1 2">
    <name type="scientific">Liparis tanakae</name>
    <name type="common">Tanaka's snailfish</name>
    <dbReference type="NCBI Taxonomy" id="230148"/>
    <lineage>
        <taxon>Eukaryota</taxon>
        <taxon>Metazoa</taxon>
        <taxon>Chordata</taxon>
        <taxon>Craniata</taxon>
        <taxon>Vertebrata</taxon>
        <taxon>Euteleostomi</taxon>
        <taxon>Actinopterygii</taxon>
        <taxon>Neopterygii</taxon>
        <taxon>Teleostei</taxon>
        <taxon>Neoteleostei</taxon>
        <taxon>Acanthomorphata</taxon>
        <taxon>Eupercaria</taxon>
        <taxon>Perciformes</taxon>
        <taxon>Cottioidei</taxon>
        <taxon>Cottales</taxon>
        <taxon>Liparidae</taxon>
        <taxon>Liparis</taxon>
    </lineage>
</organism>
<keyword evidence="2" id="KW-1185">Reference proteome</keyword>
<dbReference type="EMBL" id="SRLO01000170">
    <property type="protein sequence ID" value="TNN69819.1"/>
    <property type="molecule type" value="Genomic_DNA"/>
</dbReference>
<evidence type="ECO:0000313" key="2">
    <source>
        <dbReference type="Proteomes" id="UP000314294"/>
    </source>
</evidence>
<proteinExistence type="predicted"/>
<dbReference type="AlphaFoldDB" id="A0A4Z2HVF0"/>